<proteinExistence type="predicted"/>
<dbReference type="EMBL" id="JAARZC010000005">
    <property type="protein sequence ID" value="MBC2250941.1"/>
    <property type="molecule type" value="Genomic_DNA"/>
</dbReference>
<dbReference type="InterPro" id="IPR000801">
    <property type="entry name" value="Esterase-like"/>
</dbReference>
<reference evidence="1 2" key="1">
    <citation type="submission" date="2020-03" db="EMBL/GenBank/DDBJ databases">
        <title>Soil Listeria distribution.</title>
        <authorList>
            <person name="Liao J."/>
            <person name="Wiedmann M."/>
        </authorList>
    </citation>
    <scope>NUCLEOTIDE SEQUENCE [LARGE SCALE GENOMIC DNA]</scope>
    <source>
        <strain evidence="1 2">FSL L7-0123</strain>
    </source>
</reference>
<protein>
    <submittedName>
        <fullName evidence="1">Esterase family protein</fullName>
    </submittedName>
</protein>
<evidence type="ECO:0000313" key="2">
    <source>
        <dbReference type="Proteomes" id="UP000559864"/>
    </source>
</evidence>
<dbReference type="Pfam" id="PF00756">
    <property type="entry name" value="Esterase"/>
    <property type="match status" value="1"/>
</dbReference>
<dbReference type="InterPro" id="IPR050583">
    <property type="entry name" value="Mycobacterial_A85_antigen"/>
</dbReference>
<comment type="caution">
    <text evidence="1">The sequence shown here is derived from an EMBL/GenBank/DDBJ whole genome shotgun (WGS) entry which is preliminary data.</text>
</comment>
<dbReference type="InterPro" id="IPR029058">
    <property type="entry name" value="AB_hydrolase_fold"/>
</dbReference>
<dbReference type="PANTHER" id="PTHR48098:SF1">
    <property type="entry name" value="DIACYLGLYCEROL ACYLTRANSFERASE_MYCOLYLTRANSFERASE AG85A"/>
    <property type="match status" value="1"/>
</dbReference>
<dbReference type="PANTHER" id="PTHR48098">
    <property type="entry name" value="ENTEROCHELIN ESTERASE-RELATED"/>
    <property type="match status" value="1"/>
</dbReference>
<dbReference type="SUPFAM" id="SSF53474">
    <property type="entry name" value="alpha/beta-Hydrolases"/>
    <property type="match status" value="1"/>
</dbReference>
<dbReference type="Gene3D" id="3.40.50.1820">
    <property type="entry name" value="alpha/beta hydrolase"/>
    <property type="match status" value="1"/>
</dbReference>
<organism evidence="1 2">
    <name type="scientific">Listeria cossartiae subsp. cayugensis</name>
    <dbReference type="NCBI Taxonomy" id="2713505"/>
    <lineage>
        <taxon>Bacteria</taxon>
        <taxon>Bacillati</taxon>
        <taxon>Bacillota</taxon>
        <taxon>Bacilli</taxon>
        <taxon>Bacillales</taxon>
        <taxon>Listeriaceae</taxon>
        <taxon>Listeria</taxon>
        <taxon>Listeria cossartiae</taxon>
    </lineage>
</organism>
<dbReference type="RefSeq" id="WP_185605208.1">
    <property type="nucleotide sequence ID" value="NZ_JAARZC010000005.1"/>
</dbReference>
<evidence type="ECO:0000313" key="1">
    <source>
        <dbReference type="EMBL" id="MBC2250941.1"/>
    </source>
</evidence>
<dbReference type="AlphaFoldDB" id="A0A7X1DD14"/>
<dbReference type="Proteomes" id="UP000559864">
    <property type="component" value="Unassembled WGS sequence"/>
</dbReference>
<accession>A0A7X1DD14</accession>
<dbReference type="GO" id="GO:0016747">
    <property type="term" value="F:acyltransferase activity, transferring groups other than amino-acyl groups"/>
    <property type="evidence" value="ECO:0007669"/>
    <property type="project" value="TreeGrafter"/>
</dbReference>
<name>A0A7X1DD14_9LIST</name>
<sequence length="253" mass="28869">MAILELNFKSECLAMQTSVTVILPETETLYHGSISKYKTLYILHGLSNNHTTYVRNTNIERYATEKGLAVIMPAADHSFYSNMVHGRDFFAFVSTELPHVMKNWLPLSDKREDTFIAGHSMGGYGAFKVALTFPEKFQAAASMSGVMDINYIIKEDCFENFSTRAITGEMTSQTGTENDLFHLLETNLNNQIELPALFQNCGTEDFLYEDNIRFRDFALANNAPLEYREGPGDHDWEFWDKSIKEIIDWLPLS</sequence>
<gene>
    <name evidence="1" type="ORF">HCB49_13170</name>
</gene>